<sequence length="43" mass="4972">MVEGSGCEKENMIGYSSIHNNLKAMCGKYFIDYYLTNKKCRCK</sequence>
<dbReference type="AlphaFoldDB" id="W8UXR6"/>
<gene>
    <name evidence="1" type="ORF">KPNJ2_01917</name>
</gene>
<name>W8UXR6_KLEPN</name>
<proteinExistence type="predicted"/>
<dbReference type="Proteomes" id="UP000019586">
    <property type="component" value="Chromosome"/>
</dbReference>
<dbReference type="PATRIC" id="fig|1420013.3.peg.1816"/>
<organism evidence="1 2">
    <name type="scientific">Klebsiella pneumoniae 30684/NJST258_2</name>
    <dbReference type="NCBI Taxonomy" id="1420013"/>
    <lineage>
        <taxon>Bacteria</taxon>
        <taxon>Pseudomonadati</taxon>
        <taxon>Pseudomonadota</taxon>
        <taxon>Gammaproteobacteria</taxon>
        <taxon>Enterobacterales</taxon>
        <taxon>Enterobacteriaceae</taxon>
        <taxon>Klebsiella/Raoultella group</taxon>
        <taxon>Klebsiella</taxon>
        <taxon>Klebsiella pneumoniae complex</taxon>
    </lineage>
</organism>
<evidence type="ECO:0000313" key="1">
    <source>
        <dbReference type="EMBL" id="AHM78697.1"/>
    </source>
</evidence>
<dbReference type="EMBL" id="CP006918">
    <property type="protein sequence ID" value="AHM78697.1"/>
    <property type="molecule type" value="Genomic_DNA"/>
</dbReference>
<accession>W8UXR6</accession>
<protein>
    <submittedName>
        <fullName evidence="1">Uncharacterized protein</fullName>
    </submittedName>
</protein>
<reference evidence="1 2" key="1">
    <citation type="journal article" date="2014" name="Proc. Natl. Acad. Sci. U.S.A.">
        <title>Molecular dissection of the evolution of carbapenem-resistant multilocus sequence type 258 Klebsiella pneumoniae.</title>
        <authorList>
            <person name="Deleo F.R."/>
            <person name="Chen L."/>
            <person name="Porcella S.F."/>
            <person name="Martens C.A."/>
            <person name="Kobayashi S.D."/>
            <person name="Porter A.R."/>
            <person name="Chavda K.D."/>
            <person name="Jacobs M.R."/>
            <person name="Mathema B."/>
            <person name="Olsen R.J."/>
            <person name="Bonomo R.A."/>
            <person name="Musser J.M."/>
            <person name="Kreiswirth B.N."/>
        </authorList>
    </citation>
    <scope>NUCLEOTIDE SEQUENCE [LARGE SCALE GENOMIC DNA]</scope>
    <source>
        <strain evidence="1">30684/NJST258_2</strain>
    </source>
</reference>
<dbReference type="HOGENOM" id="CLU_3233544_0_0_6"/>
<evidence type="ECO:0000313" key="2">
    <source>
        <dbReference type="Proteomes" id="UP000019586"/>
    </source>
</evidence>
<dbReference type="KEGG" id="kps:KPNJ2_01917"/>